<evidence type="ECO:0000313" key="1">
    <source>
        <dbReference type="EMBL" id="TFK64579.1"/>
    </source>
</evidence>
<evidence type="ECO:0000313" key="2">
    <source>
        <dbReference type="Proteomes" id="UP000308600"/>
    </source>
</evidence>
<keyword evidence="2" id="KW-1185">Reference proteome</keyword>
<protein>
    <submittedName>
        <fullName evidence="1">Uncharacterized protein</fullName>
    </submittedName>
</protein>
<organism evidence="1 2">
    <name type="scientific">Pluteus cervinus</name>
    <dbReference type="NCBI Taxonomy" id="181527"/>
    <lineage>
        <taxon>Eukaryota</taxon>
        <taxon>Fungi</taxon>
        <taxon>Dikarya</taxon>
        <taxon>Basidiomycota</taxon>
        <taxon>Agaricomycotina</taxon>
        <taxon>Agaricomycetes</taxon>
        <taxon>Agaricomycetidae</taxon>
        <taxon>Agaricales</taxon>
        <taxon>Pluteineae</taxon>
        <taxon>Pluteaceae</taxon>
        <taxon>Pluteus</taxon>
    </lineage>
</organism>
<proteinExistence type="predicted"/>
<reference evidence="1 2" key="1">
    <citation type="journal article" date="2019" name="Nat. Ecol. Evol.">
        <title>Megaphylogeny resolves global patterns of mushroom evolution.</title>
        <authorList>
            <person name="Varga T."/>
            <person name="Krizsan K."/>
            <person name="Foldi C."/>
            <person name="Dima B."/>
            <person name="Sanchez-Garcia M."/>
            <person name="Sanchez-Ramirez S."/>
            <person name="Szollosi G.J."/>
            <person name="Szarkandi J.G."/>
            <person name="Papp V."/>
            <person name="Albert L."/>
            <person name="Andreopoulos W."/>
            <person name="Angelini C."/>
            <person name="Antonin V."/>
            <person name="Barry K.W."/>
            <person name="Bougher N.L."/>
            <person name="Buchanan P."/>
            <person name="Buyck B."/>
            <person name="Bense V."/>
            <person name="Catcheside P."/>
            <person name="Chovatia M."/>
            <person name="Cooper J."/>
            <person name="Damon W."/>
            <person name="Desjardin D."/>
            <person name="Finy P."/>
            <person name="Geml J."/>
            <person name="Haridas S."/>
            <person name="Hughes K."/>
            <person name="Justo A."/>
            <person name="Karasinski D."/>
            <person name="Kautmanova I."/>
            <person name="Kiss B."/>
            <person name="Kocsube S."/>
            <person name="Kotiranta H."/>
            <person name="LaButti K.M."/>
            <person name="Lechner B.E."/>
            <person name="Liimatainen K."/>
            <person name="Lipzen A."/>
            <person name="Lukacs Z."/>
            <person name="Mihaltcheva S."/>
            <person name="Morgado L.N."/>
            <person name="Niskanen T."/>
            <person name="Noordeloos M.E."/>
            <person name="Ohm R.A."/>
            <person name="Ortiz-Santana B."/>
            <person name="Ovrebo C."/>
            <person name="Racz N."/>
            <person name="Riley R."/>
            <person name="Savchenko A."/>
            <person name="Shiryaev A."/>
            <person name="Soop K."/>
            <person name="Spirin V."/>
            <person name="Szebenyi C."/>
            <person name="Tomsovsky M."/>
            <person name="Tulloss R.E."/>
            <person name="Uehling J."/>
            <person name="Grigoriev I.V."/>
            <person name="Vagvolgyi C."/>
            <person name="Papp T."/>
            <person name="Martin F.M."/>
            <person name="Miettinen O."/>
            <person name="Hibbett D.S."/>
            <person name="Nagy L.G."/>
        </authorList>
    </citation>
    <scope>NUCLEOTIDE SEQUENCE [LARGE SCALE GENOMIC DNA]</scope>
    <source>
        <strain evidence="1 2">NL-1719</strain>
    </source>
</reference>
<name>A0ACD3AH15_9AGAR</name>
<accession>A0ACD3AH15</accession>
<dbReference type="EMBL" id="ML208469">
    <property type="protein sequence ID" value="TFK64579.1"/>
    <property type="molecule type" value="Genomic_DNA"/>
</dbReference>
<dbReference type="Proteomes" id="UP000308600">
    <property type="component" value="Unassembled WGS sequence"/>
</dbReference>
<gene>
    <name evidence="1" type="ORF">BDN72DRAFT_963109</name>
</gene>
<sequence>MESRTPVPLLGLPLEIWISIFEHTVLSTESNSRILTTIRLSGVSKTWRNIVLGMPELWASFRWSSRRPGMELCTQRAGTKPLSISLRVIGIDGKLTCLPIAAQEVHRLKAFYLAYEEDYIDDRHWPGNWTIPAPQLEILSIHNLYIPKGLFNGQMPLLQSLTLESASFDWVNFYHLLQLLHLSIRRPRWGPTSIRTFLDLLKGCPNLKSLHASGAFYRGDDEHSVHLQDLESLVIDHDHYYHAIQFLRYLTFPHTARVHVRLNLLVSAPHEPAGILEALERCWVGSTRKTQKIILAAERRFEFKLFEHDRDNPETPTIDISSGINSSNSVISLPTQLFEYVNLSELECFDFDGEGTQPPCLWTEFDQLPKLRTLKVRNSFARSFLEFVQNEAKNGEHKSVPPFPHLQELAIVYEKSHQFRLGAGVEEFNSYLHQLCEYLQSRCSIGFGVTSLTVLGPHRMTRETENALSECVQELKHMIKQHPWF</sequence>